<name>A0AAN9AZZ1_9CAEN</name>
<evidence type="ECO:0000256" key="1">
    <source>
        <dbReference type="SAM" id="SignalP"/>
    </source>
</evidence>
<comment type="caution">
    <text evidence="2">The sequence shown here is derived from an EMBL/GenBank/DDBJ whole genome shotgun (WGS) entry which is preliminary data.</text>
</comment>
<feature type="chain" id="PRO_5043027638" evidence="1">
    <location>
        <begin position="19"/>
        <end position="76"/>
    </location>
</feature>
<sequence>MMYARCLFLVLLLISIAGRNLIFSEDRVYHTTRQHTSLEKLNKRTGDMHLRPKYTRIKRIFGAEAYEEHSEWWNSW</sequence>
<accession>A0AAN9AZZ1</accession>
<keyword evidence="1" id="KW-0732">Signal</keyword>
<organism evidence="2 3">
    <name type="scientific">Littorina saxatilis</name>
    <dbReference type="NCBI Taxonomy" id="31220"/>
    <lineage>
        <taxon>Eukaryota</taxon>
        <taxon>Metazoa</taxon>
        <taxon>Spiralia</taxon>
        <taxon>Lophotrochozoa</taxon>
        <taxon>Mollusca</taxon>
        <taxon>Gastropoda</taxon>
        <taxon>Caenogastropoda</taxon>
        <taxon>Littorinimorpha</taxon>
        <taxon>Littorinoidea</taxon>
        <taxon>Littorinidae</taxon>
        <taxon>Littorina</taxon>
    </lineage>
</organism>
<gene>
    <name evidence="2" type="ORF">V1264_005818</name>
</gene>
<reference evidence="2 3" key="1">
    <citation type="submission" date="2024-02" db="EMBL/GenBank/DDBJ databases">
        <title>Chromosome-scale genome assembly of the rough periwinkle Littorina saxatilis.</title>
        <authorList>
            <person name="De Jode A."/>
            <person name="Faria R."/>
            <person name="Formenti G."/>
            <person name="Sims Y."/>
            <person name="Smith T.P."/>
            <person name="Tracey A."/>
            <person name="Wood J.M.D."/>
            <person name="Zagrodzka Z.B."/>
            <person name="Johannesson K."/>
            <person name="Butlin R.K."/>
            <person name="Leder E.H."/>
        </authorList>
    </citation>
    <scope>NUCLEOTIDE SEQUENCE [LARGE SCALE GENOMIC DNA]</scope>
    <source>
        <strain evidence="2">Snail1</strain>
        <tissue evidence="2">Muscle</tissue>
    </source>
</reference>
<dbReference type="Proteomes" id="UP001374579">
    <property type="component" value="Unassembled WGS sequence"/>
</dbReference>
<proteinExistence type="predicted"/>
<evidence type="ECO:0000313" key="2">
    <source>
        <dbReference type="EMBL" id="KAK7096533.1"/>
    </source>
</evidence>
<dbReference type="AlphaFoldDB" id="A0AAN9AZZ1"/>
<protein>
    <submittedName>
        <fullName evidence="2">Uncharacterized protein</fullName>
    </submittedName>
</protein>
<feature type="signal peptide" evidence="1">
    <location>
        <begin position="1"/>
        <end position="18"/>
    </location>
</feature>
<keyword evidence="3" id="KW-1185">Reference proteome</keyword>
<evidence type="ECO:0000313" key="3">
    <source>
        <dbReference type="Proteomes" id="UP001374579"/>
    </source>
</evidence>
<dbReference type="EMBL" id="JBAMIC010000014">
    <property type="protein sequence ID" value="KAK7096533.1"/>
    <property type="molecule type" value="Genomic_DNA"/>
</dbReference>